<reference evidence="1" key="1">
    <citation type="submission" date="2020-05" db="EMBL/GenBank/DDBJ databases">
        <title>Large-scale comparative analyses of tick genomes elucidate their genetic diversity and vector capacities.</title>
        <authorList>
            <person name="Jia N."/>
            <person name="Wang J."/>
            <person name="Shi W."/>
            <person name="Du L."/>
            <person name="Sun Y."/>
            <person name="Zhan W."/>
            <person name="Jiang J."/>
            <person name="Wang Q."/>
            <person name="Zhang B."/>
            <person name="Ji P."/>
            <person name="Sakyi L.B."/>
            <person name="Cui X."/>
            <person name="Yuan T."/>
            <person name="Jiang B."/>
            <person name="Yang W."/>
            <person name="Lam T.T.-Y."/>
            <person name="Chang Q."/>
            <person name="Ding S."/>
            <person name="Wang X."/>
            <person name="Zhu J."/>
            <person name="Ruan X."/>
            <person name="Zhao L."/>
            <person name="Wei J."/>
            <person name="Que T."/>
            <person name="Du C."/>
            <person name="Cheng J."/>
            <person name="Dai P."/>
            <person name="Han X."/>
            <person name="Huang E."/>
            <person name="Gao Y."/>
            <person name="Liu J."/>
            <person name="Shao H."/>
            <person name="Ye R."/>
            <person name="Li L."/>
            <person name="Wei W."/>
            <person name="Wang X."/>
            <person name="Wang C."/>
            <person name="Yang T."/>
            <person name="Huo Q."/>
            <person name="Li W."/>
            <person name="Guo W."/>
            <person name="Chen H."/>
            <person name="Zhou L."/>
            <person name="Ni X."/>
            <person name="Tian J."/>
            <person name="Zhou Y."/>
            <person name="Sheng Y."/>
            <person name="Liu T."/>
            <person name="Pan Y."/>
            <person name="Xia L."/>
            <person name="Li J."/>
            <person name="Zhao F."/>
            <person name="Cao W."/>
        </authorList>
    </citation>
    <scope>NUCLEOTIDE SEQUENCE</scope>
    <source>
        <strain evidence="1">Dsil-2018</strain>
    </source>
</reference>
<gene>
    <name evidence="1" type="ORF">HPB49_024740</name>
</gene>
<evidence type="ECO:0000313" key="2">
    <source>
        <dbReference type="Proteomes" id="UP000821865"/>
    </source>
</evidence>
<comment type="caution">
    <text evidence="1">The sequence shown here is derived from an EMBL/GenBank/DDBJ whole genome shotgun (WGS) entry which is preliminary data.</text>
</comment>
<evidence type="ECO:0000313" key="1">
    <source>
        <dbReference type="EMBL" id="KAH7971489.1"/>
    </source>
</evidence>
<dbReference type="EMBL" id="CM023480">
    <property type="protein sequence ID" value="KAH7971489.1"/>
    <property type="molecule type" value="Genomic_DNA"/>
</dbReference>
<protein>
    <submittedName>
        <fullName evidence="1">Uncharacterized protein</fullName>
    </submittedName>
</protein>
<sequence>MGHSVHIRDYSGWQPLHEAANWWYLDIVKCLVEAGAHVSSPGMKGVTPLHDALRNGHFEVGLYLLRKGACPSLRTTEGDTPLNILRKWKHDNQSTMDPSEEV</sequence>
<organism evidence="1 2">
    <name type="scientific">Dermacentor silvarum</name>
    <name type="common">Tick</name>
    <dbReference type="NCBI Taxonomy" id="543639"/>
    <lineage>
        <taxon>Eukaryota</taxon>
        <taxon>Metazoa</taxon>
        <taxon>Ecdysozoa</taxon>
        <taxon>Arthropoda</taxon>
        <taxon>Chelicerata</taxon>
        <taxon>Arachnida</taxon>
        <taxon>Acari</taxon>
        <taxon>Parasitiformes</taxon>
        <taxon>Ixodida</taxon>
        <taxon>Ixodoidea</taxon>
        <taxon>Ixodidae</taxon>
        <taxon>Rhipicephalinae</taxon>
        <taxon>Dermacentor</taxon>
    </lineage>
</organism>
<name>A0ACB8DLM5_DERSI</name>
<dbReference type="Proteomes" id="UP000821865">
    <property type="component" value="Chromosome 11"/>
</dbReference>
<proteinExistence type="predicted"/>
<accession>A0ACB8DLM5</accession>
<keyword evidence="2" id="KW-1185">Reference proteome</keyword>